<dbReference type="AlphaFoldDB" id="A0A1H5A864"/>
<accession>A0A1H5A864</accession>
<evidence type="ECO:0000313" key="2">
    <source>
        <dbReference type="Proteomes" id="UP000183407"/>
    </source>
</evidence>
<dbReference type="EMBL" id="FNTL01000004">
    <property type="protein sequence ID" value="SED38467.1"/>
    <property type="molecule type" value="Genomic_DNA"/>
</dbReference>
<name>A0A1H5A864_RHOJO</name>
<protein>
    <submittedName>
        <fullName evidence="1">Uncharacterized protein</fullName>
    </submittedName>
</protein>
<evidence type="ECO:0000313" key="1">
    <source>
        <dbReference type="EMBL" id="SED38467.1"/>
    </source>
</evidence>
<proteinExistence type="predicted"/>
<gene>
    <name evidence="1" type="ORF">SAMN04490220_4346</name>
</gene>
<organism evidence="1 2">
    <name type="scientific">Rhodococcus jostii</name>
    <dbReference type="NCBI Taxonomy" id="132919"/>
    <lineage>
        <taxon>Bacteria</taxon>
        <taxon>Bacillati</taxon>
        <taxon>Actinomycetota</taxon>
        <taxon>Actinomycetes</taxon>
        <taxon>Mycobacteriales</taxon>
        <taxon>Nocardiaceae</taxon>
        <taxon>Rhodococcus</taxon>
    </lineage>
</organism>
<dbReference type="Proteomes" id="UP000183407">
    <property type="component" value="Unassembled WGS sequence"/>
</dbReference>
<sequence>MLHKSPYIGGQNSIAEVSWSGDGLFSGLIVAAS</sequence>
<reference evidence="2" key="1">
    <citation type="submission" date="2016-10" db="EMBL/GenBank/DDBJ databases">
        <authorList>
            <person name="Varghese N."/>
        </authorList>
    </citation>
    <scope>NUCLEOTIDE SEQUENCE [LARGE SCALE GENOMIC DNA]</scope>
    <source>
        <strain evidence="2">DSM 44719</strain>
    </source>
</reference>